<dbReference type="KEGG" id="nmy:CJ229_008525"/>
<dbReference type="InterPro" id="IPR017437">
    <property type="entry name" value="ATP-NAD_kinase_PpnK-typ_C"/>
</dbReference>
<dbReference type="Pfam" id="PF01513">
    <property type="entry name" value="NAD_kinase"/>
    <property type="match status" value="1"/>
</dbReference>
<feature type="binding site" evidence="8">
    <location>
        <begin position="45"/>
        <end position="46"/>
    </location>
    <ligand>
        <name>NAD(+)</name>
        <dbReference type="ChEBI" id="CHEBI:57540"/>
    </ligand>
</feature>
<dbReference type="Gene3D" id="2.60.200.30">
    <property type="entry name" value="Probable inorganic polyphosphate/atp-NAD kinase, domain 2"/>
    <property type="match status" value="1"/>
</dbReference>
<feature type="binding site" evidence="8">
    <location>
        <begin position="120"/>
        <end position="121"/>
    </location>
    <ligand>
        <name>NAD(+)</name>
        <dbReference type="ChEBI" id="CHEBI:57540"/>
    </ligand>
</feature>
<feature type="binding site" evidence="8">
    <location>
        <position position="184"/>
    </location>
    <ligand>
        <name>NAD(+)</name>
        <dbReference type="ChEBI" id="CHEBI:57540"/>
    </ligand>
</feature>
<feature type="binding site" evidence="8">
    <location>
        <position position="149"/>
    </location>
    <ligand>
        <name>NAD(+)</name>
        <dbReference type="ChEBI" id="CHEBI:57540"/>
    </ligand>
</feature>
<evidence type="ECO:0000313" key="9">
    <source>
        <dbReference type="EMBL" id="WOS96114.1"/>
    </source>
</evidence>
<comment type="caution">
    <text evidence="8">Lacks conserved residue(s) required for the propagation of feature annotation.</text>
</comment>
<dbReference type="GO" id="GO:0046872">
    <property type="term" value="F:metal ion binding"/>
    <property type="evidence" value="ECO:0007669"/>
    <property type="project" value="UniProtKB-UniRule"/>
</dbReference>
<evidence type="ECO:0000256" key="4">
    <source>
        <dbReference type="ARBA" id="ARBA00022840"/>
    </source>
</evidence>
<dbReference type="PANTHER" id="PTHR20275:SF0">
    <property type="entry name" value="NAD KINASE"/>
    <property type="match status" value="1"/>
</dbReference>
<dbReference type="SUPFAM" id="SSF111331">
    <property type="entry name" value="NAD kinase/diacylglycerol kinase-like"/>
    <property type="match status" value="1"/>
</dbReference>
<keyword evidence="5 8" id="KW-0521">NADP</keyword>
<dbReference type="EC" id="2.7.1.23" evidence="8"/>
<comment type="cofactor">
    <cofactor evidence="8">
        <name>a divalent metal cation</name>
        <dbReference type="ChEBI" id="CHEBI:60240"/>
    </cofactor>
</comment>
<sequence>MRFTVISKNDEKSKYTREYLIQGMKKRGMEEDNIHPEIIISVGGDGTLLGAFHMYQHLLKETMFVGVHTGNLGFYADFHPEEADLLIDLIDRGKFVETEFPLVAVTVNTDDGEERHLALNETTLKMVQGSTLAVDVGIGGKHFEKFRGDGICVSTPSGSTAYNKSLGGALIHPSFRSIQLTEIASINNRVFRTIGSSIILPSHHTLNVYPNKADTHLLTIDHLHFQKNGIRSIEYQVAEETIKFARFRHFPFWHRVRESFISSER</sequence>
<evidence type="ECO:0000256" key="6">
    <source>
        <dbReference type="ARBA" id="ARBA00023027"/>
    </source>
</evidence>
<keyword evidence="8" id="KW-0963">Cytoplasm</keyword>
<dbReference type="GO" id="GO:0005737">
    <property type="term" value="C:cytoplasm"/>
    <property type="evidence" value="ECO:0007669"/>
    <property type="project" value="UniProtKB-SubCell"/>
</dbReference>
<dbReference type="InterPro" id="IPR002504">
    <property type="entry name" value="NADK"/>
</dbReference>
<comment type="catalytic activity">
    <reaction evidence="7 8">
        <text>NAD(+) + ATP = ADP + NADP(+) + H(+)</text>
        <dbReference type="Rhea" id="RHEA:18629"/>
        <dbReference type="ChEBI" id="CHEBI:15378"/>
        <dbReference type="ChEBI" id="CHEBI:30616"/>
        <dbReference type="ChEBI" id="CHEBI:57540"/>
        <dbReference type="ChEBI" id="CHEBI:58349"/>
        <dbReference type="ChEBI" id="CHEBI:456216"/>
        <dbReference type="EC" id="2.7.1.23"/>
    </reaction>
</comment>
<dbReference type="EMBL" id="CP136964">
    <property type="protein sequence ID" value="WOS96114.1"/>
    <property type="molecule type" value="Genomic_DNA"/>
</dbReference>
<evidence type="ECO:0000256" key="5">
    <source>
        <dbReference type="ARBA" id="ARBA00022857"/>
    </source>
</evidence>
<dbReference type="InterPro" id="IPR016064">
    <property type="entry name" value="NAD/diacylglycerol_kinase_sf"/>
</dbReference>
<accession>A0AAF0YMB0</accession>
<dbReference type="GO" id="GO:0019674">
    <property type="term" value="P:NAD+ metabolic process"/>
    <property type="evidence" value="ECO:0007669"/>
    <property type="project" value="InterPro"/>
</dbReference>
<dbReference type="GO" id="GO:0003951">
    <property type="term" value="F:NAD+ kinase activity"/>
    <property type="evidence" value="ECO:0007669"/>
    <property type="project" value="UniProtKB-UniRule"/>
</dbReference>
<evidence type="ECO:0000256" key="3">
    <source>
        <dbReference type="ARBA" id="ARBA00022777"/>
    </source>
</evidence>
<dbReference type="AlphaFoldDB" id="A0AAF0YMB0"/>
<feature type="active site" description="Proton acceptor" evidence="8">
    <location>
        <position position="45"/>
    </location>
</feature>
<reference evidence="9 10" key="2">
    <citation type="submission" date="2023-10" db="EMBL/GenBank/DDBJ databases">
        <authorList>
            <person name="Choi B."/>
        </authorList>
    </citation>
    <scope>NUCLEOTIDE SEQUENCE [LARGE SCALE GENOMIC DNA]</scope>
    <source>
        <strain evidence="9 10">UMB0959</strain>
    </source>
</reference>
<comment type="function">
    <text evidence="8">Involved in the regulation of the intracellular balance of NAD and NADP, and is a key enzyme in the biosynthesis of NADP. Catalyzes specifically the phosphorylation on 2'-hydroxyl of the adenosine moiety of NAD to yield NADP.</text>
</comment>
<dbReference type="NCBIfam" id="NF003424">
    <property type="entry name" value="PRK04885.1"/>
    <property type="match status" value="1"/>
</dbReference>
<evidence type="ECO:0000256" key="2">
    <source>
        <dbReference type="ARBA" id="ARBA00022741"/>
    </source>
</evidence>
<dbReference type="GO" id="GO:0051287">
    <property type="term" value="F:NAD binding"/>
    <property type="evidence" value="ECO:0007669"/>
    <property type="project" value="UniProtKB-ARBA"/>
</dbReference>
<keyword evidence="1 8" id="KW-0808">Transferase</keyword>
<keyword evidence="3 8" id="KW-0418">Kinase</keyword>
<keyword evidence="4 8" id="KW-0067">ATP-binding</keyword>
<keyword evidence="2 8" id="KW-0547">Nucleotide-binding</keyword>
<feature type="binding site" evidence="8">
    <location>
        <begin position="160"/>
        <end position="165"/>
    </location>
    <ligand>
        <name>NAD(+)</name>
        <dbReference type="ChEBI" id="CHEBI:57540"/>
    </ligand>
</feature>
<proteinExistence type="inferred from homology"/>
<keyword evidence="10" id="KW-1185">Reference proteome</keyword>
<reference evidence="10" key="1">
    <citation type="submission" date="2017-09" db="EMBL/GenBank/DDBJ databases">
        <title>Bacterial strain isolated from the female urinary microbiota.</title>
        <authorList>
            <person name="Thomas-White K."/>
            <person name="Kumar N."/>
            <person name="Forster S."/>
            <person name="Putonti C."/>
            <person name="Lawley T."/>
            <person name="Wolfe A.J."/>
        </authorList>
    </citation>
    <scope>NUCLEOTIDE SEQUENCE [LARGE SCALE GENOMIC DNA]</scope>
    <source>
        <strain evidence="10">UMB0959</strain>
    </source>
</reference>
<dbReference type="GO" id="GO:0005524">
    <property type="term" value="F:ATP binding"/>
    <property type="evidence" value="ECO:0007669"/>
    <property type="project" value="UniProtKB-KW"/>
</dbReference>
<feature type="binding site" evidence="8">
    <location>
        <position position="147"/>
    </location>
    <ligand>
        <name>NAD(+)</name>
        <dbReference type="ChEBI" id="CHEBI:57540"/>
    </ligand>
</feature>
<dbReference type="InterPro" id="IPR017438">
    <property type="entry name" value="ATP-NAD_kinase_N"/>
</dbReference>
<evidence type="ECO:0000256" key="8">
    <source>
        <dbReference type="HAMAP-Rule" id="MF_00361"/>
    </source>
</evidence>
<dbReference type="Pfam" id="PF20143">
    <property type="entry name" value="NAD_kinase_C"/>
    <property type="match status" value="1"/>
</dbReference>
<evidence type="ECO:0000256" key="7">
    <source>
        <dbReference type="ARBA" id="ARBA00047925"/>
    </source>
</evidence>
<evidence type="ECO:0000256" key="1">
    <source>
        <dbReference type="ARBA" id="ARBA00022679"/>
    </source>
</evidence>
<dbReference type="PANTHER" id="PTHR20275">
    <property type="entry name" value="NAD KINASE"/>
    <property type="match status" value="1"/>
</dbReference>
<dbReference type="RefSeq" id="WP_068127875.1">
    <property type="nucleotide sequence ID" value="NZ_CP136964.1"/>
</dbReference>
<name>A0AAF0YMB0_9STAP</name>
<comment type="similarity">
    <text evidence="8">Belongs to the NAD kinase family.</text>
</comment>
<dbReference type="Proteomes" id="UP000243626">
    <property type="component" value="Chromosome"/>
</dbReference>
<dbReference type="GO" id="GO:0006741">
    <property type="term" value="P:NADP+ biosynthetic process"/>
    <property type="evidence" value="ECO:0007669"/>
    <property type="project" value="UniProtKB-UniRule"/>
</dbReference>
<keyword evidence="6 8" id="KW-0520">NAD</keyword>
<organism evidence="9 10">
    <name type="scientific">Nosocomiicoccus massiliensis</name>
    <dbReference type="NCBI Taxonomy" id="1232430"/>
    <lineage>
        <taxon>Bacteria</taxon>
        <taxon>Bacillati</taxon>
        <taxon>Bacillota</taxon>
        <taxon>Bacilli</taxon>
        <taxon>Bacillales</taxon>
        <taxon>Staphylococcaceae</taxon>
        <taxon>Nosocomiicoccus</taxon>
    </lineage>
</organism>
<gene>
    <name evidence="8" type="primary">nadK</name>
    <name evidence="9" type="ORF">CJ229_008525</name>
</gene>
<protein>
    <recommendedName>
        <fullName evidence="8">NAD kinase</fullName>
        <ecNumber evidence="8">2.7.1.23</ecNumber>
    </recommendedName>
    <alternativeName>
        <fullName evidence="8">ATP-dependent NAD kinase</fullName>
    </alternativeName>
</protein>
<comment type="subcellular location">
    <subcellularLocation>
        <location evidence="8">Cytoplasm</location>
    </subcellularLocation>
</comment>
<evidence type="ECO:0000313" key="10">
    <source>
        <dbReference type="Proteomes" id="UP000243626"/>
    </source>
</evidence>
<dbReference type="Gene3D" id="3.40.50.10330">
    <property type="entry name" value="Probable inorganic polyphosphate/atp-NAD kinase, domain 1"/>
    <property type="match status" value="1"/>
</dbReference>
<dbReference type="HAMAP" id="MF_00361">
    <property type="entry name" value="NAD_kinase"/>
    <property type="match status" value="1"/>
</dbReference>